<dbReference type="Pfam" id="PF00563">
    <property type="entry name" value="EAL"/>
    <property type="match status" value="1"/>
</dbReference>
<evidence type="ECO:0000256" key="1">
    <source>
        <dbReference type="SAM" id="MobiDB-lite"/>
    </source>
</evidence>
<protein>
    <submittedName>
        <fullName evidence="4">Diguanylate cyclase (GGDEF) domain-containing protein</fullName>
    </submittedName>
</protein>
<dbReference type="CDD" id="cd01949">
    <property type="entry name" value="GGDEF"/>
    <property type="match status" value="1"/>
</dbReference>
<reference evidence="5" key="1">
    <citation type="submission" date="2016-10" db="EMBL/GenBank/DDBJ databases">
        <authorList>
            <person name="Varghese N."/>
            <person name="Submissions S."/>
        </authorList>
    </citation>
    <scope>NUCLEOTIDE SEQUENCE [LARGE SCALE GENOMIC DNA]</scope>
    <source>
        <strain evidence="5">DSM 45422</strain>
    </source>
</reference>
<dbReference type="EMBL" id="FNOT01000005">
    <property type="protein sequence ID" value="SDY13793.1"/>
    <property type="molecule type" value="Genomic_DNA"/>
</dbReference>
<dbReference type="PANTHER" id="PTHR44757">
    <property type="entry name" value="DIGUANYLATE CYCLASE DGCP"/>
    <property type="match status" value="1"/>
</dbReference>
<dbReference type="Pfam" id="PF00990">
    <property type="entry name" value="GGDEF"/>
    <property type="match status" value="1"/>
</dbReference>
<dbReference type="Gene3D" id="3.20.20.450">
    <property type="entry name" value="EAL domain"/>
    <property type="match status" value="1"/>
</dbReference>
<accession>A0A1H3HDY4</accession>
<dbReference type="InterPro" id="IPR035919">
    <property type="entry name" value="EAL_sf"/>
</dbReference>
<feature type="region of interest" description="Disordered" evidence="1">
    <location>
        <begin position="1"/>
        <end position="31"/>
    </location>
</feature>
<feature type="region of interest" description="Disordered" evidence="1">
    <location>
        <begin position="656"/>
        <end position="676"/>
    </location>
</feature>
<dbReference type="InterPro" id="IPR029787">
    <property type="entry name" value="Nucleotide_cyclase"/>
</dbReference>
<feature type="domain" description="GGDEF" evidence="3">
    <location>
        <begin position="179"/>
        <end position="312"/>
    </location>
</feature>
<keyword evidence="5" id="KW-1185">Reference proteome</keyword>
<dbReference type="SUPFAM" id="SSF55073">
    <property type="entry name" value="Nucleotide cyclase"/>
    <property type="match status" value="1"/>
</dbReference>
<dbReference type="InterPro" id="IPR000160">
    <property type="entry name" value="GGDEF_dom"/>
</dbReference>
<feature type="domain" description="EAL" evidence="2">
    <location>
        <begin position="321"/>
        <end position="577"/>
    </location>
</feature>
<feature type="compositionally biased region" description="Basic and acidic residues" evidence="1">
    <location>
        <begin position="666"/>
        <end position="676"/>
    </location>
</feature>
<evidence type="ECO:0000259" key="2">
    <source>
        <dbReference type="PROSITE" id="PS50883"/>
    </source>
</evidence>
<dbReference type="InterPro" id="IPR001633">
    <property type="entry name" value="EAL_dom"/>
</dbReference>
<dbReference type="OrthoDB" id="23692at2"/>
<dbReference type="SMART" id="SM00267">
    <property type="entry name" value="GGDEF"/>
    <property type="match status" value="1"/>
</dbReference>
<organism evidence="4 5">
    <name type="scientific">Geodermatophilus africanus</name>
    <dbReference type="NCBI Taxonomy" id="1137993"/>
    <lineage>
        <taxon>Bacteria</taxon>
        <taxon>Bacillati</taxon>
        <taxon>Actinomycetota</taxon>
        <taxon>Actinomycetes</taxon>
        <taxon>Geodermatophilales</taxon>
        <taxon>Geodermatophilaceae</taxon>
        <taxon>Geodermatophilus</taxon>
    </lineage>
</organism>
<dbReference type="STRING" id="1137993.SAMN05660209_02070"/>
<dbReference type="SUPFAM" id="SSF141868">
    <property type="entry name" value="EAL domain-like"/>
    <property type="match status" value="1"/>
</dbReference>
<name>A0A1H3HDY4_9ACTN</name>
<dbReference type="SUPFAM" id="SSF55785">
    <property type="entry name" value="PYP-like sensor domain (PAS domain)"/>
    <property type="match status" value="1"/>
</dbReference>
<dbReference type="SMART" id="SM00052">
    <property type="entry name" value="EAL"/>
    <property type="match status" value="1"/>
</dbReference>
<gene>
    <name evidence="4" type="ORF">SAMN05660209_02070</name>
</gene>
<dbReference type="CDD" id="cd01948">
    <property type="entry name" value="EAL"/>
    <property type="match status" value="1"/>
</dbReference>
<dbReference type="InterPro" id="IPR052155">
    <property type="entry name" value="Biofilm_reg_signaling"/>
</dbReference>
<sequence length="676" mass="70700">MARAQHPADAPAAADEDAAPPGTATTAPGPGRARAALFSCSPSGTVLTAGTELARLTGRPLGALSGVPAHELFHPSSSDLLRYVLRTARGGAASGAATFRLRHADGSSTDLPTCWSVLAGASPDATQLVFVRADGAVADLTYGPRARSRAGALPDGAVHLPDRGRLLAGLTCALDRAEHSTAVLVVDLDGFRMVNASRGHDVGDQLLAGVGARLRAGVSPDATVARCGDDEFLVVCEDTAEDQAHALAHRLLDVVAEPFPVGDAAVTVTASIGVAVAPAEPGVPALELLRHADTALHAGKSAGRGRVHVFERTPDEDLEHRYELATDLRAALADEAVHLEYQPIVDLRSGAVVGLEALARWTHPAHGPVAPSSFVTVAELSGLAPELDRRVLRRALVDAARLRREQVVPEDAYVAVNLSAASLTDATLLDDLVRWTEETGLPPTRLVLEITETAIMQNTDVAVALLRGLRDHGVRVAMDDFGTGYSSLAYLRDLPISALKIDRSFVADIAGQRDALAIVAWIVDLARAVGVAVVAEGVETTEQVALLQGLGCVTAQGWLWGPAVPVSTLLGRRTWTRPLTTRAAPVAATRTTGRDAGVSSSVQRLLELHRNGASATTIAATLNAERLCTPTGVRWHGAGVARVLAHQIRRCAGLPDAAAGPRRPAWRRESAGRAPS</sequence>
<proteinExistence type="predicted"/>
<dbReference type="InterPro" id="IPR035965">
    <property type="entry name" value="PAS-like_dom_sf"/>
</dbReference>
<dbReference type="RefSeq" id="WP_139263514.1">
    <property type="nucleotide sequence ID" value="NZ_FNOT01000005.1"/>
</dbReference>
<dbReference type="PROSITE" id="PS50887">
    <property type="entry name" value="GGDEF"/>
    <property type="match status" value="1"/>
</dbReference>
<dbReference type="AlphaFoldDB" id="A0A1H3HDY4"/>
<dbReference type="InterPro" id="IPR043128">
    <property type="entry name" value="Rev_trsase/Diguanyl_cyclase"/>
</dbReference>
<dbReference type="Gene3D" id="3.30.70.270">
    <property type="match status" value="1"/>
</dbReference>
<dbReference type="NCBIfam" id="TIGR00254">
    <property type="entry name" value="GGDEF"/>
    <property type="match status" value="1"/>
</dbReference>
<dbReference type="PROSITE" id="PS50883">
    <property type="entry name" value="EAL"/>
    <property type="match status" value="1"/>
</dbReference>
<dbReference type="PANTHER" id="PTHR44757:SF2">
    <property type="entry name" value="BIOFILM ARCHITECTURE MAINTENANCE PROTEIN MBAA"/>
    <property type="match status" value="1"/>
</dbReference>
<evidence type="ECO:0000313" key="4">
    <source>
        <dbReference type="EMBL" id="SDY13793.1"/>
    </source>
</evidence>
<evidence type="ECO:0000259" key="3">
    <source>
        <dbReference type="PROSITE" id="PS50887"/>
    </source>
</evidence>
<evidence type="ECO:0000313" key="5">
    <source>
        <dbReference type="Proteomes" id="UP000198921"/>
    </source>
</evidence>
<dbReference type="Proteomes" id="UP000198921">
    <property type="component" value="Unassembled WGS sequence"/>
</dbReference>